<comment type="caution">
    <text evidence="7">The sequence shown here is derived from an EMBL/GenBank/DDBJ whole genome shotgun (WGS) entry which is preliminary data.</text>
</comment>
<keyword evidence="2" id="KW-0808">Transferase</keyword>
<dbReference type="Gene3D" id="2.40.440.10">
    <property type="entry name" value="L,D-transpeptidase catalytic domain-like"/>
    <property type="match status" value="1"/>
</dbReference>
<dbReference type="InterPro" id="IPR038063">
    <property type="entry name" value="Transpep_catalytic_dom"/>
</dbReference>
<sequence>MYYSVYFIRGYAIHGFASVPNQPASHGCLRIPIADAVSVSRWIRLGDPIYAYR</sequence>
<evidence type="ECO:0000256" key="5">
    <source>
        <dbReference type="ARBA" id="ARBA00023316"/>
    </source>
</evidence>
<dbReference type="GO" id="GO:0071555">
    <property type="term" value="P:cell wall organization"/>
    <property type="evidence" value="ECO:0007669"/>
    <property type="project" value="UniProtKB-KW"/>
</dbReference>
<dbReference type="GO" id="GO:0016740">
    <property type="term" value="F:transferase activity"/>
    <property type="evidence" value="ECO:0007669"/>
    <property type="project" value="UniProtKB-KW"/>
</dbReference>
<keyword evidence="4" id="KW-0573">Peptidoglycan synthesis</keyword>
<dbReference type="GO" id="GO:0008360">
    <property type="term" value="P:regulation of cell shape"/>
    <property type="evidence" value="ECO:0007669"/>
    <property type="project" value="UniProtKB-KW"/>
</dbReference>
<keyword evidence="5" id="KW-0961">Cell wall biogenesis/degradation</keyword>
<dbReference type="Pfam" id="PF03734">
    <property type="entry name" value="YkuD"/>
    <property type="match status" value="1"/>
</dbReference>
<gene>
    <name evidence="7" type="ORF">LCGC14_2491340</name>
</gene>
<accession>A0A0F9DGH4</accession>
<name>A0A0F9DGH4_9ZZZZ</name>
<dbReference type="AlphaFoldDB" id="A0A0F9DGH4"/>
<dbReference type="InterPro" id="IPR005490">
    <property type="entry name" value="LD_TPept_cat_dom"/>
</dbReference>
<evidence type="ECO:0000259" key="6">
    <source>
        <dbReference type="PROSITE" id="PS52029"/>
    </source>
</evidence>
<feature type="non-terminal residue" evidence="7">
    <location>
        <position position="1"/>
    </location>
</feature>
<evidence type="ECO:0000256" key="1">
    <source>
        <dbReference type="ARBA" id="ARBA00004752"/>
    </source>
</evidence>
<evidence type="ECO:0000256" key="2">
    <source>
        <dbReference type="ARBA" id="ARBA00022679"/>
    </source>
</evidence>
<dbReference type="CDD" id="cd16913">
    <property type="entry name" value="YkuD_like"/>
    <property type="match status" value="1"/>
</dbReference>
<proteinExistence type="predicted"/>
<organism evidence="7">
    <name type="scientific">marine sediment metagenome</name>
    <dbReference type="NCBI Taxonomy" id="412755"/>
    <lineage>
        <taxon>unclassified sequences</taxon>
        <taxon>metagenomes</taxon>
        <taxon>ecological metagenomes</taxon>
    </lineage>
</organism>
<reference evidence="7" key="1">
    <citation type="journal article" date="2015" name="Nature">
        <title>Complex archaea that bridge the gap between prokaryotes and eukaryotes.</title>
        <authorList>
            <person name="Spang A."/>
            <person name="Saw J.H."/>
            <person name="Jorgensen S.L."/>
            <person name="Zaremba-Niedzwiedzka K."/>
            <person name="Martijn J."/>
            <person name="Lind A.E."/>
            <person name="van Eijk R."/>
            <person name="Schleper C."/>
            <person name="Guy L."/>
            <person name="Ettema T.J."/>
        </authorList>
    </citation>
    <scope>NUCLEOTIDE SEQUENCE</scope>
</reference>
<comment type="pathway">
    <text evidence="1">Cell wall biogenesis; peptidoglycan biosynthesis.</text>
</comment>
<dbReference type="EMBL" id="LAZR01039497">
    <property type="protein sequence ID" value="KKL16861.1"/>
    <property type="molecule type" value="Genomic_DNA"/>
</dbReference>
<evidence type="ECO:0000256" key="3">
    <source>
        <dbReference type="ARBA" id="ARBA00022960"/>
    </source>
</evidence>
<keyword evidence="3" id="KW-0133">Cell shape</keyword>
<dbReference type="PROSITE" id="PS52029">
    <property type="entry name" value="LD_TPASE"/>
    <property type="match status" value="1"/>
</dbReference>
<evidence type="ECO:0000313" key="7">
    <source>
        <dbReference type="EMBL" id="KKL16861.1"/>
    </source>
</evidence>
<protein>
    <recommendedName>
        <fullName evidence="6">L,D-TPase catalytic domain-containing protein</fullName>
    </recommendedName>
</protein>
<feature type="domain" description="L,D-TPase catalytic" evidence="6">
    <location>
        <begin position="1"/>
        <end position="52"/>
    </location>
</feature>
<dbReference type="GO" id="GO:0009252">
    <property type="term" value="P:peptidoglycan biosynthetic process"/>
    <property type="evidence" value="ECO:0007669"/>
    <property type="project" value="UniProtKB-UniPathway"/>
</dbReference>
<dbReference type="SUPFAM" id="SSF141523">
    <property type="entry name" value="L,D-transpeptidase catalytic domain-like"/>
    <property type="match status" value="1"/>
</dbReference>
<dbReference type="UniPathway" id="UPA00219"/>
<evidence type="ECO:0000256" key="4">
    <source>
        <dbReference type="ARBA" id="ARBA00022984"/>
    </source>
</evidence>